<dbReference type="AlphaFoldDB" id="A0A9I9EI83"/>
<accession>A0A9I9EI83</accession>
<name>A0A9I9EI83_CUCME</name>
<reference evidence="1" key="1">
    <citation type="submission" date="2023-03" db="UniProtKB">
        <authorList>
            <consortium name="EnsemblPlants"/>
        </authorList>
    </citation>
    <scope>IDENTIFICATION</scope>
</reference>
<sequence length="135" mass="14936">MSENGLPNSHSSSTMALDSNLSFPTSNSLSFDVGKSKCFSKNCWVFAVPIPHLKKNRNFQMGESFLNVFLKSWVILEHGSGHLIVAISGKCFNLTVGEPVGHFSSMQQNQKSSSPKFEIGFDIVQEHVKRTTKVT</sequence>
<evidence type="ECO:0000313" key="1">
    <source>
        <dbReference type="EnsemblPlants" id="MELO3C034101.2.1"/>
    </source>
</evidence>
<protein>
    <submittedName>
        <fullName evidence="1">Uncharacterized protein</fullName>
    </submittedName>
</protein>
<dbReference type="EnsemblPlants" id="MELO3C034101.2.1">
    <property type="protein sequence ID" value="MELO3C034101.2.1"/>
    <property type="gene ID" value="MELO3C034101.2"/>
</dbReference>
<proteinExistence type="predicted"/>
<dbReference type="Gramene" id="MELO3C034101.2.1">
    <property type="protein sequence ID" value="MELO3C034101.2.1"/>
    <property type="gene ID" value="MELO3C034101.2"/>
</dbReference>
<organism evidence="1">
    <name type="scientific">Cucumis melo</name>
    <name type="common">Muskmelon</name>
    <dbReference type="NCBI Taxonomy" id="3656"/>
    <lineage>
        <taxon>Eukaryota</taxon>
        <taxon>Viridiplantae</taxon>
        <taxon>Streptophyta</taxon>
        <taxon>Embryophyta</taxon>
        <taxon>Tracheophyta</taxon>
        <taxon>Spermatophyta</taxon>
        <taxon>Magnoliopsida</taxon>
        <taxon>eudicotyledons</taxon>
        <taxon>Gunneridae</taxon>
        <taxon>Pentapetalae</taxon>
        <taxon>rosids</taxon>
        <taxon>fabids</taxon>
        <taxon>Cucurbitales</taxon>
        <taxon>Cucurbitaceae</taxon>
        <taxon>Benincaseae</taxon>
        <taxon>Cucumis</taxon>
    </lineage>
</organism>